<evidence type="ECO:0000256" key="1">
    <source>
        <dbReference type="ARBA" id="ARBA00010641"/>
    </source>
</evidence>
<dbReference type="GO" id="GO:0006352">
    <property type="term" value="P:DNA-templated transcription initiation"/>
    <property type="evidence" value="ECO:0007669"/>
    <property type="project" value="InterPro"/>
</dbReference>
<dbReference type="InterPro" id="IPR036388">
    <property type="entry name" value="WH-like_DNA-bd_sf"/>
</dbReference>
<dbReference type="Gene3D" id="1.10.1740.10">
    <property type="match status" value="1"/>
</dbReference>
<protein>
    <submittedName>
        <fullName evidence="7">Sigma-70 family RNA polymerase sigma factor</fullName>
    </submittedName>
</protein>
<evidence type="ECO:0000256" key="2">
    <source>
        <dbReference type="ARBA" id="ARBA00023015"/>
    </source>
</evidence>
<dbReference type="Gene3D" id="1.10.10.10">
    <property type="entry name" value="Winged helix-like DNA-binding domain superfamily/Winged helix DNA-binding domain"/>
    <property type="match status" value="1"/>
</dbReference>
<keyword evidence="2" id="KW-0805">Transcription regulation</keyword>
<feature type="domain" description="RNA polymerase sigma factor 70 region 4 type 2" evidence="6">
    <location>
        <begin position="102"/>
        <end position="153"/>
    </location>
</feature>
<dbReference type="AlphaFoldDB" id="A0A494XVG2"/>
<organism evidence="7 8">
    <name type="scientific">Pararobbsia silviterrae</name>
    <dbReference type="NCBI Taxonomy" id="1792498"/>
    <lineage>
        <taxon>Bacteria</taxon>
        <taxon>Pseudomonadati</taxon>
        <taxon>Pseudomonadota</taxon>
        <taxon>Betaproteobacteria</taxon>
        <taxon>Burkholderiales</taxon>
        <taxon>Burkholderiaceae</taxon>
        <taxon>Pararobbsia</taxon>
    </lineage>
</organism>
<proteinExistence type="inferred from homology"/>
<reference evidence="7 8" key="1">
    <citation type="submission" date="2018-10" db="EMBL/GenBank/DDBJ databases">
        <title>Robbsia sp. DHC34, isolated from soil.</title>
        <authorList>
            <person name="Gao Z.-H."/>
            <person name="Qiu L.-H."/>
        </authorList>
    </citation>
    <scope>NUCLEOTIDE SEQUENCE [LARGE SCALE GENOMIC DNA]</scope>
    <source>
        <strain evidence="7 8">DHC34</strain>
    </source>
</reference>
<keyword evidence="4" id="KW-0804">Transcription</keyword>
<evidence type="ECO:0000259" key="5">
    <source>
        <dbReference type="Pfam" id="PF04542"/>
    </source>
</evidence>
<dbReference type="GO" id="GO:0016987">
    <property type="term" value="F:sigma factor activity"/>
    <property type="evidence" value="ECO:0007669"/>
    <property type="project" value="UniProtKB-KW"/>
</dbReference>
<dbReference type="InterPro" id="IPR013325">
    <property type="entry name" value="RNA_pol_sigma_r2"/>
</dbReference>
<sequence length="172" mass="19358">MVERYHRELLRFLSRLVKDGEMASDITQESYVRVLSLRDAGTPIADPRALLYRTARNLVIDTYRRATVRTQHVDALEEIDEPVADVSHQPEHAWESSARAHALVAAVDALPARCREAFVLHKFEGLSQREVAARMGISLNMVEKHIIRGVLACKQQLSAFDGVTREPSDGVE</sequence>
<keyword evidence="3" id="KW-0731">Sigma factor</keyword>
<comment type="caution">
    <text evidence="7">The sequence shown here is derived from an EMBL/GenBank/DDBJ whole genome shotgun (WGS) entry which is preliminary data.</text>
</comment>
<accession>A0A494XVG2</accession>
<dbReference type="OrthoDB" id="192021at2"/>
<dbReference type="NCBIfam" id="TIGR02937">
    <property type="entry name" value="sigma70-ECF"/>
    <property type="match status" value="1"/>
</dbReference>
<name>A0A494XVG2_9BURK</name>
<dbReference type="Pfam" id="PF08281">
    <property type="entry name" value="Sigma70_r4_2"/>
    <property type="match status" value="1"/>
</dbReference>
<feature type="domain" description="RNA polymerase sigma-70 region 2" evidence="5">
    <location>
        <begin position="1"/>
        <end position="67"/>
    </location>
</feature>
<evidence type="ECO:0000256" key="3">
    <source>
        <dbReference type="ARBA" id="ARBA00023082"/>
    </source>
</evidence>
<dbReference type="SUPFAM" id="SSF88659">
    <property type="entry name" value="Sigma3 and sigma4 domains of RNA polymerase sigma factors"/>
    <property type="match status" value="1"/>
</dbReference>
<evidence type="ECO:0000259" key="6">
    <source>
        <dbReference type="Pfam" id="PF08281"/>
    </source>
</evidence>
<dbReference type="PANTHER" id="PTHR43133">
    <property type="entry name" value="RNA POLYMERASE ECF-TYPE SIGMA FACTO"/>
    <property type="match status" value="1"/>
</dbReference>
<dbReference type="Pfam" id="PF04542">
    <property type="entry name" value="Sigma70_r2"/>
    <property type="match status" value="1"/>
</dbReference>
<dbReference type="InterPro" id="IPR014284">
    <property type="entry name" value="RNA_pol_sigma-70_dom"/>
</dbReference>
<evidence type="ECO:0000313" key="8">
    <source>
        <dbReference type="Proteomes" id="UP000270342"/>
    </source>
</evidence>
<keyword evidence="8" id="KW-1185">Reference proteome</keyword>
<dbReference type="GO" id="GO:0003677">
    <property type="term" value="F:DNA binding"/>
    <property type="evidence" value="ECO:0007669"/>
    <property type="project" value="InterPro"/>
</dbReference>
<dbReference type="PANTHER" id="PTHR43133:SF63">
    <property type="entry name" value="RNA POLYMERASE SIGMA FACTOR FECI-RELATED"/>
    <property type="match status" value="1"/>
</dbReference>
<evidence type="ECO:0000313" key="7">
    <source>
        <dbReference type="EMBL" id="RKP53663.1"/>
    </source>
</evidence>
<dbReference type="InterPro" id="IPR007627">
    <property type="entry name" value="RNA_pol_sigma70_r2"/>
</dbReference>
<dbReference type="EMBL" id="RBZU01000006">
    <property type="protein sequence ID" value="RKP53663.1"/>
    <property type="molecule type" value="Genomic_DNA"/>
</dbReference>
<comment type="similarity">
    <text evidence="1">Belongs to the sigma-70 factor family. ECF subfamily.</text>
</comment>
<gene>
    <name evidence="7" type="ORF">D7S86_15440</name>
</gene>
<dbReference type="InterPro" id="IPR013249">
    <property type="entry name" value="RNA_pol_sigma70_r4_t2"/>
</dbReference>
<dbReference type="InterPro" id="IPR039425">
    <property type="entry name" value="RNA_pol_sigma-70-like"/>
</dbReference>
<dbReference type="Proteomes" id="UP000270342">
    <property type="component" value="Unassembled WGS sequence"/>
</dbReference>
<dbReference type="RefSeq" id="WP_121087737.1">
    <property type="nucleotide sequence ID" value="NZ_RBZU01000006.1"/>
</dbReference>
<dbReference type="SUPFAM" id="SSF88946">
    <property type="entry name" value="Sigma2 domain of RNA polymerase sigma factors"/>
    <property type="match status" value="1"/>
</dbReference>
<evidence type="ECO:0000256" key="4">
    <source>
        <dbReference type="ARBA" id="ARBA00023163"/>
    </source>
</evidence>
<dbReference type="InterPro" id="IPR013324">
    <property type="entry name" value="RNA_pol_sigma_r3/r4-like"/>
</dbReference>